<gene>
    <name evidence="8 11" type="primary">rpsC</name>
    <name evidence="11" type="ORF">FZC35_02840</name>
</gene>
<dbReference type="KEGG" id="cip:FZC35_02840"/>
<evidence type="ECO:0000256" key="5">
    <source>
        <dbReference type="ARBA" id="ARBA00023274"/>
    </source>
</evidence>
<dbReference type="RefSeq" id="WP_148981132.1">
    <property type="nucleotide sequence ID" value="NZ_CP043315.1"/>
</dbReference>
<comment type="function">
    <text evidence="6 8">Binds the lower part of the 30S subunit head. Binds mRNA in the 70S ribosome, positioning it for translation.</text>
</comment>
<dbReference type="Pfam" id="PF00189">
    <property type="entry name" value="Ribosomal_S3_C"/>
    <property type="match status" value="1"/>
</dbReference>
<evidence type="ECO:0000256" key="8">
    <source>
        <dbReference type="HAMAP-Rule" id="MF_01309"/>
    </source>
</evidence>
<keyword evidence="5 8" id="KW-0687">Ribonucleoprotein</keyword>
<name>A0A5C0UDY2_9PROT</name>
<dbReference type="HAMAP" id="MF_01309_B">
    <property type="entry name" value="Ribosomal_uS3_B"/>
    <property type="match status" value="1"/>
</dbReference>
<dbReference type="CDD" id="cd02412">
    <property type="entry name" value="KH-II_30S_S3"/>
    <property type="match status" value="1"/>
</dbReference>
<evidence type="ECO:0000256" key="9">
    <source>
        <dbReference type="RuleBase" id="RU003624"/>
    </source>
</evidence>
<comment type="subunit">
    <text evidence="8">Part of the 30S ribosomal subunit. Forms a tight complex with proteins S10 and S14.</text>
</comment>
<dbReference type="Gene3D" id="3.30.1140.32">
    <property type="entry name" value="Ribosomal protein S3, C-terminal domain"/>
    <property type="match status" value="1"/>
</dbReference>
<feature type="domain" description="KH type-2" evidence="10">
    <location>
        <begin position="31"/>
        <end position="108"/>
    </location>
</feature>
<dbReference type="PROSITE" id="PS00548">
    <property type="entry name" value="RIBOSOMAL_S3"/>
    <property type="match status" value="1"/>
</dbReference>
<accession>A0A5C0UDY2</accession>
<dbReference type="SUPFAM" id="SSF54821">
    <property type="entry name" value="Ribosomal protein S3 C-terminal domain"/>
    <property type="match status" value="1"/>
</dbReference>
<dbReference type="InterPro" id="IPR018280">
    <property type="entry name" value="Ribosomal_uS3_CS"/>
</dbReference>
<dbReference type="InterPro" id="IPR004044">
    <property type="entry name" value="KH_dom_type_2"/>
</dbReference>
<dbReference type="InterPro" id="IPR057258">
    <property type="entry name" value="Ribosomal_uS3"/>
</dbReference>
<keyword evidence="4 8" id="KW-0689">Ribosomal protein</keyword>
<protein>
    <recommendedName>
        <fullName evidence="7 8">Small ribosomal subunit protein uS3</fullName>
    </recommendedName>
</protein>
<comment type="similarity">
    <text evidence="1 8 9">Belongs to the universal ribosomal protein uS3 family.</text>
</comment>
<dbReference type="InterPro" id="IPR036419">
    <property type="entry name" value="Ribosomal_S3_C_sf"/>
</dbReference>
<sequence>MGNKVPLFNLWGKNYLSNWFCPYSKYSGNVIEDYKIRSLLNSMDKAYRWDMSSVHITRISNNIHIEIRAARPGIIIGKSGKDLEMLKSRISSVLPIRTELKIQVNPVKKPEIDAKCLAKKIAFDISKGKQYKFLIKKYIAEAMRFGIKGIKIICSGRLGGVEIARKFALAQGSVPRHTIRADIDYSLAVAETNSGLCGIKVWVHKGARKDNTDATT</sequence>
<reference evidence="11 12" key="1">
    <citation type="submission" date="2019-08" db="EMBL/GenBank/DDBJ databases">
        <title>Highly reduced genomes of protist endosymbionts show evolutionary convergence.</title>
        <authorList>
            <person name="George E."/>
            <person name="Husnik F."/>
            <person name="Tashyreva D."/>
            <person name="Prokopchuk G."/>
            <person name="Horak A."/>
            <person name="Kwong W.K."/>
            <person name="Lukes J."/>
            <person name="Keeling P.J."/>
        </authorList>
    </citation>
    <scope>NUCLEOTIDE SEQUENCE [LARGE SCALE GENOMIC DNA]</scope>
    <source>
        <strain evidence="11">1605</strain>
    </source>
</reference>
<evidence type="ECO:0000259" key="10">
    <source>
        <dbReference type="PROSITE" id="PS50823"/>
    </source>
</evidence>
<dbReference type="GO" id="GO:0003735">
    <property type="term" value="F:structural constituent of ribosome"/>
    <property type="evidence" value="ECO:0007669"/>
    <property type="project" value="InterPro"/>
</dbReference>
<evidence type="ECO:0000313" key="11">
    <source>
        <dbReference type="EMBL" id="QEK38285.1"/>
    </source>
</evidence>
<evidence type="ECO:0000256" key="4">
    <source>
        <dbReference type="ARBA" id="ARBA00022980"/>
    </source>
</evidence>
<dbReference type="SUPFAM" id="SSF54814">
    <property type="entry name" value="Prokaryotic type KH domain (KH-domain type II)"/>
    <property type="match status" value="1"/>
</dbReference>
<keyword evidence="3 8" id="KW-0694">RNA-binding</keyword>
<evidence type="ECO:0000256" key="1">
    <source>
        <dbReference type="ARBA" id="ARBA00010761"/>
    </source>
</evidence>
<dbReference type="InterPro" id="IPR001351">
    <property type="entry name" value="Ribosomal_uS3_C"/>
</dbReference>
<dbReference type="PANTHER" id="PTHR11760:SF19">
    <property type="entry name" value="SMALL RIBOSOMAL SUBUNIT PROTEIN US3C"/>
    <property type="match status" value="1"/>
</dbReference>
<organism evidence="11 12">
    <name type="scientific">Candidatus Cytomitobacter indipagum</name>
    <dbReference type="NCBI Taxonomy" id="2601575"/>
    <lineage>
        <taxon>Bacteria</taxon>
        <taxon>Pseudomonadati</taxon>
        <taxon>Pseudomonadota</taxon>
        <taxon>Alphaproteobacteria</taxon>
        <taxon>Holosporales</taxon>
        <taxon>Holosporaceae</taxon>
        <taxon>Candidatus Cytomitobacter</taxon>
    </lineage>
</organism>
<dbReference type="InterPro" id="IPR005704">
    <property type="entry name" value="Ribosomal_uS3_bac-typ"/>
</dbReference>
<dbReference type="Proteomes" id="UP000325155">
    <property type="component" value="Chromosome"/>
</dbReference>
<evidence type="ECO:0000256" key="3">
    <source>
        <dbReference type="ARBA" id="ARBA00022884"/>
    </source>
</evidence>
<evidence type="ECO:0000256" key="2">
    <source>
        <dbReference type="ARBA" id="ARBA00022730"/>
    </source>
</evidence>
<dbReference type="FunFam" id="3.30.300.20:FF:000001">
    <property type="entry name" value="30S ribosomal protein S3"/>
    <property type="match status" value="1"/>
</dbReference>
<dbReference type="InterPro" id="IPR009019">
    <property type="entry name" value="KH_sf_prok-type"/>
</dbReference>
<keyword evidence="12" id="KW-1185">Reference proteome</keyword>
<evidence type="ECO:0000256" key="6">
    <source>
        <dbReference type="ARBA" id="ARBA00024998"/>
    </source>
</evidence>
<dbReference type="InterPro" id="IPR015946">
    <property type="entry name" value="KH_dom-like_a/b"/>
</dbReference>
<evidence type="ECO:0000256" key="7">
    <source>
        <dbReference type="ARBA" id="ARBA00035257"/>
    </source>
</evidence>
<dbReference type="PANTHER" id="PTHR11760">
    <property type="entry name" value="30S/40S RIBOSOMAL PROTEIN S3"/>
    <property type="match status" value="1"/>
</dbReference>
<dbReference type="PROSITE" id="PS50823">
    <property type="entry name" value="KH_TYPE_2"/>
    <property type="match status" value="1"/>
</dbReference>
<dbReference type="GO" id="GO:0022627">
    <property type="term" value="C:cytosolic small ribosomal subunit"/>
    <property type="evidence" value="ECO:0007669"/>
    <property type="project" value="TreeGrafter"/>
</dbReference>
<keyword evidence="2 8" id="KW-0699">rRNA-binding</keyword>
<dbReference type="Gene3D" id="3.30.300.20">
    <property type="match status" value="1"/>
</dbReference>
<dbReference type="NCBIfam" id="TIGR01009">
    <property type="entry name" value="rpsC_bact"/>
    <property type="match status" value="1"/>
</dbReference>
<dbReference type="GO" id="GO:0003729">
    <property type="term" value="F:mRNA binding"/>
    <property type="evidence" value="ECO:0007669"/>
    <property type="project" value="UniProtKB-UniRule"/>
</dbReference>
<dbReference type="GO" id="GO:0006412">
    <property type="term" value="P:translation"/>
    <property type="evidence" value="ECO:0007669"/>
    <property type="project" value="UniProtKB-UniRule"/>
</dbReference>
<dbReference type="AlphaFoldDB" id="A0A5C0UDY2"/>
<evidence type="ECO:0000313" key="12">
    <source>
        <dbReference type="Proteomes" id="UP000325155"/>
    </source>
</evidence>
<dbReference type="GO" id="GO:0019843">
    <property type="term" value="F:rRNA binding"/>
    <property type="evidence" value="ECO:0007669"/>
    <property type="project" value="UniProtKB-UniRule"/>
</dbReference>
<dbReference type="Pfam" id="PF07650">
    <property type="entry name" value="KH_2"/>
    <property type="match status" value="1"/>
</dbReference>
<proteinExistence type="inferred from homology"/>
<dbReference type="EMBL" id="CP043315">
    <property type="protein sequence ID" value="QEK38285.1"/>
    <property type="molecule type" value="Genomic_DNA"/>
</dbReference>
<dbReference type="OrthoDB" id="9806396at2"/>